<dbReference type="InterPro" id="IPR036388">
    <property type="entry name" value="WH-like_DNA-bd_sf"/>
</dbReference>
<dbReference type="AlphaFoldDB" id="A0ABD6AGP0"/>
<evidence type="ECO:0000313" key="6">
    <source>
        <dbReference type="EMBL" id="MFC7319003.1"/>
    </source>
</evidence>
<dbReference type="Pfam" id="PF09339">
    <property type="entry name" value="HTH_IclR"/>
    <property type="match status" value="1"/>
</dbReference>
<dbReference type="InterPro" id="IPR014757">
    <property type="entry name" value="Tscrpt_reg_IclR_C"/>
</dbReference>
<dbReference type="EMBL" id="JBHTBF010000003">
    <property type="protein sequence ID" value="MFC7319003.1"/>
    <property type="molecule type" value="Genomic_DNA"/>
</dbReference>
<dbReference type="Proteomes" id="UP001596547">
    <property type="component" value="Unassembled WGS sequence"/>
</dbReference>
<dbReference type="GO" id="GO:0006355">
    <property type="term" value="P:regulation of DNA-templated transcription"/>
    <property type="evidence" value="ECO:0007669"/>
    <property type="project" value="UniProtKB-ARBA"/>
</dbReference>
<reference evidence="6 7" key="1">
    <citation type="journal article" date="2019" name="Int. J. Syst. Evol. Microbiol.">
        <title>The Global Catalogue of Microorganisms (GCM) 10K type strain sequencing project: providing services to taxonomists for standard genome sequencing and annotation.</title>
        <authorList>
            <consortium name="The Broad Institute Genomics Platform"/>
            <consortium name="The Broad Institute Genome Sequencing Center for Infectious Disease"/>
            <person name="Wu L."/>
            <person name="Ma J."/>
        </authorList>
    </citation>
    <scope>NUCLEOTIDE SEQUENCE [LARGE SCALE GENOMIC DNA]</scope>
    <source>
        <strain evidence="6 7">PSR21</strain>
    </source>
</reference>
<dbReference type="PANTHER" id="PTHR30136">
    <property type="entry name" value="HELIX-TURN-HELIX TRANSCRIPTIONAL REGULATOR, ICLR FAMILY"/>
    <property type="match status" value="1"/>
</dbReference>
<accession>A0ABD6AGP0</accession>
<evidence type="ECO:0000256" key="2">
    <source>
        <dbReference type="ARBA" id="ARBA00023125"/>
    </source>
</evidence>
<evidence type="ECO:0000259" key="4">
    <source>
        <dbReference type="PROSITE" id="PS51077"/>
    </source>
</evidence>
<dbReference type="Gene3D" id="1.10.10.10">
    <property type="entry name" value="Winged helix-like DNA-binding domain superfamily/Winged helix DNA-binding domain"/>
    <property type="match status" value="1"/>
</dbReference>
<comment type="caution">
    <text evidence="6">The sequence shown here is derived from an EMBL/GenBank/DDBJ whole genome shotgun (WGS) entry which is preliminary data.</text>
</comment>
<dbReference type="PROSITE" id="PS51077">
    <property type="entry name" value="HTH_ICLR"/>
    <property type="match status" value="1"/>
</dbReference>
<keyword evidence="7" id="KW-1185">Reference proteome</keyword>
<dbReference type="SUPFAM" id="SSF55781">
    <property type="entry name" value="GAF domain-like"/>
    <property type="match status" value="1"/>
</dbReference>
<feature type="domain" description="IclR-ED" evidence="5">
    <location>
        <begin position="72"/>
        <end position="255"/>
    </location>
</feature>
<evidence type="ECO:0000313" key="7">
    <source>
        <dbReference type="Proteomes" id="UP001596547"/>
    </source>
</evidence>
<sequence>MDPNRNTPGKTIKSLDTAFDIVEHLHEVDGARIAELSKSLGMPKSTIHSHLATLRNRGYVVQEGDIYYVGLLFLNLGTGARERHVLYDIAKPKMERLAKETNERTQLMIEEQGRGIYVYRARGSRSIQTASRIGEPRYLHTSAAGKAILARYPDDQVERIIDQWDLKSMTEQTLTSRDQLFEELATIREQGYATNREERIEGLWAIGAAITAPRSVLGALSVSGPTFRIKEQQRETEIRNQLLGVINEIELELRSSQ</sequence>
<dbReference type="SUPFAM" id="SSF46785">
    <property type="entry name" value="Winged helix' DNA-binding domain"/>
    <property type="match status" value="1"/>
</dbReference>
<dbReference type="Gene3D" id="3.30.450.40">
    <property type="match status" value="1"/>
</dbReference>
<dbReference type="InterPro" id="IPR050707">
    <property type="entry name" value="HTH_MetabolicPath_Reg"/>
</dbReference>
<dbReference type="CDD" id="cd00090">
    <property type="entry name" value="HTH_ARSR"/>
    <property type="match status" value="1"/>
</dbReference>
<dbReference type="InterPro" id="IPR029016">
    <property type="entry name" value="GAF-like_dom_sf"/>
</dbReference>
<dbReference type="PANTHER" id="PTHR30136:SF35">
    <property type="entry name" value="HTH-TYPE TRANSCRIPTIONAL REGULATOR RV1719"/>
    <property type="match status" value="1"/>
</dbReference>
<dbReference type="GeneID" id="79317809"/>
<keyword evidence="1" id="KW-0805">Transcription regulation</keyword>
<dbReference type="PROSITE" id="PS51078">
    <property type="entry name" value="ICLR_ED"/>
    <property type="match status" value="1"/>
</dbReference>
<dbReference type="InterPro" id="IPR036390">
    <property type="entry name" value="WH_DNA-bd_sf"/>
</dbReference>
<dbReference type="InterPro" id="IPR005471">
    <property type="entry name" value="Tscrpt_reg_IclR_N"/>
</dbReference>
<gene>
    <name evidence="6" type="ORF">ACFQPE_19715</name>
</gene>
<evidence type="ECO:0000256" key="3">
    <source>
        <dbReference type="ARBA" id="ARBA00023163"/>
    </source>
</evidence>
<evidence type="ECO:0000259" key="5">
    <source>
        <dbReference type="PROSITE" id="PS51078"/>
    </source>
</evidence>
<proteinExistence type="predicted"/>
<protein>
    <submittedName>
        <fullName evidence="6">IclR family transcriptional regulator</fullName>
    </submittedName>
</protein>
<evidence type="ECO:0000256" key="1">
    <source>
        <dbReference type="ARBA" id="ARBA00023015"/>
    </source>
</evidence>
<keyword evidence="3" id="KW-0804">Transcription</keyword>
<feature type="domain" description="HTH iclR-type" evidence="4">
    <location>
        <begin position="12"/>
        <end position="71"/>
    </location>
</feature>
<name>A0ABD6AGP0_9EURY</name>
<dbReference type="InterPro" id="IPR011991">
    <property type="entry name" value="ArsR-like_HTH"/>
</dbReference>
<dbReference type="GO" id="GO:0003677">
    <property type="term" value="F:DNA binding"/>
    <property type="evidence" value="ECO:0007669"/>
    <property type="project" value="UniProtKB-KW"/>
</dbReference>
<dbReference type="Pfam" id="PF01614">
    <property type="entry name" value="IclR_C"/>
    <property type="match status" value="1"/>
</dbReference>
<dbReference type="RefSeq" id="WP_276306159.1">
    <property type="nucleotide sequence ID" value="NZ_CP119993.1"/>
</dbReference>
<organism evidence="6 7">
    <name type="scientific">Halomarina halobia</name>
    <dbReference type="NCBI Taxonomy" id="3033386"/>
    <lineage>
        <taxon>Archaea</taxon>
        <taxon>Methanobacteriati</taxon>
        <taxon>Methanobacteriota</taxon>
        <taxon>Stenosarchaea group</taxon>
        <taxon>Halobacteria</taxon>
        <taxon>Halobacteriales</taxon>
        <taxon>Natronomonadaceae</taxon>
        <taxon>Halomarina</taxon>
    </lineage>
</organism>
<keyword evidence="2" id="KW-0238">DNA-binding</keyword>
<dbReference type="SMART" id="SM00346">
    <property type="entry name" value="HTH_ICLR"/>
    <property type="match status" value="1"/>
</dbReference>